<reference evidence="1 2" key="2">
    <citation type="journal article" date="2019" name="G3 (Bethesda)">
        <title>Hybrid Assembly of the Genome of the Entomopathogenic Nematode Steinernema carpocapsae Identifies the X-Chromosome.</title>
        <authorList>
            <person name="Serra L."/>
            <person name="Macchietto M."/>
            <person name="Macias-Munoz A."/>
            <person name="McGill C.J."/>
            <person name="Rodriguez I.M."/>
            <person name="Rodriguez B."/>
            <person name="Murad R."/>
            <person name="Mortazavi A."/>
        </authorList>
    </citation>
    <scope>NUCLEOTIDE SEQUENCE [LARGE SCALE GENOMIC DNA]</scope>
    <source>
        <strain evidence="1 2">ALL</strain>
    </source>
</reference>
<name>A0A4V6A1S6_STECR</name>
<gene>
    <name evidence="1" type="ORF">L596_017621</name>
</gene>
<reference evidence="1 2" key="1">
    <citation type="journal article" date="2015" name="Genome Biol.">
        <title>Comparative genomics of Steinernema reveals deeply conserved gene regulatory networks.</title>
        <authorList>
            <person name="Dillman A.R."/>
            <person name="Macchietto M."/>
            <person name="Porter C.F."/>
            <person name="Rogers A."/>
            <person name="Williams B."/>
            <person name="Antoshechkin I."/>
            <person name="Lee M.M."/>
            <person name="Goodwin Z."/>
            <person name="Lu X."/>
            <person name="Lewis E.E."/>
            <person name="Goodrich-Blair H."/>
            <person name="Stock S.P."/>
            <person name="Adams B.J."/>
            <person name="Sternberg P.W."/>
            <person name="Mortazavi A."/>
        </authorList>
    </citation>
    <scope>NUCLEOTIDE SEQUENCE [LARGE SCALE GENOMIC DNA]</scope>
    <source>
        <strain evidence="1 2">ALL</strain>
    </source>
</reference>
<protein>
    <submittedName>
        <fullName evidence="1">Uncharacterized protein</fullName>
    </submittedName>
</protein>
<keyword evidence="2" id="KW-1185">Reference proteome</keyword>
<dbReference type="EMBL" id="AZBU02000005">
    <property type="protein sequence ID" value="TKR76495.1"/>
    <property type="molecule type" value="Genomic_DNA"/>
</dbReference>
<evidence type="ECO:0000313" key="1">
    <source>
        <dbReference type="EMBL" id="TKR76495.1"/>
    </source>
</evidence>
<sequence length="251" mass="27930">MFDVDQLALLATVWNAFIRQSSRTQIINNLFQVLASSMLAKLTILALFVACTLALNECENDDQCPATYRCSESCNRFSRCGQMKCVQTYKTRDVENEVVPVVLNVLKDLEAATRCMDNSDCVGVEENGVKFDKCLNSSMPGFRHVGQVCYSDEQFAVLKSYVSAVNDVLSEVAVPVVHESQEASTPCGQFKSPAYRDMSRSRDADFDNVHKDAKSCQNHVECNTPIDPSNPMICQDNTCIPDPKPNIIRFG</sequence>
<dbReference type="Proteomes" id="UP000298663">
    <property type="component" value="Unassembled WGS sequence"/>
</dbReference>
<dbReference type="AlphaFoldDB" id="A0A4V6A1S6"/>
<evidence type="ECO:0000313" key="2">
    <source>
        <dbReference type="Proteomes" id="UP000298663"/>
    </source>
</evidence>
<comment type="caution">
    <text evidence="1">The sequence shown here is derived from an EMBL/GenBank/DDBJ whole genome shotgun (WGS) entry which is preliminary data.</text>
</comment>
<accession>A0A4V6A1S6</accession>
<organism evidence="1 2">
    <name type="scientific">Steinernema carpocapsae</name>
    <name type="common">Entomopathogenic nematode</name>
    <dbReference type="NCBI Taxonomy" id="34508"/>
    <lineage>
        <taxon>Eukaryota</taxon>
        <taxon>Metazoa</taxon>
        <taxon>Ecdysozoa</taxon>
        <taxon>Nematoda</taxon>
        <taxon>Chromadorea</taxon>
        <taxon>Rhabditida</taxon>
        <taxon>Tylenchina</taxon>
        <taxon>Panagrolaimomorpha</taxon>
        <taxon>Strongyloidoidea</taxon>
        <taxon>Steinernematidae</taxon>
        <taxon>Steinernema</taxon>
    </lineage>
</organism>
<proteinExistence type="predicted"/>